<dbReference type="SUPFAM" id="SSF54452">
    <property type="entry name" value="MHC antigen-recognition domain"/>
    <property type="match status" value="1"/>
</dbReference>
<dbReference type="SMART" id="SM00407">
    <property type="entry name" value="IGc1"/>
    <property type="match status" value="1"/>
</dbReference>
<dbReference type="InterPro" id="IPR011162">
    <property type="entry name" value="MHC_I/II-like_Ag-recog"/>
</dbReference>
<dbReference type="PRINTS" id="PR01638">
    <property type="entry name" value="MHCCLASSI"/>
</dbReference>
<comment type="similarity">
    <text evidence="2">Belongs to the MHC class I family.</text>
</comment>
<dbReference type="InterPro" id="IPR037055">
    <property type="entry name" value="MHC_I-like_Ag-recog_sf"/>
</dbReference>
<name>A0A8T0A7B8_SILME</name>
<feature type="region of interest" description="Disordered" evidence="3">
    <location>
        <begin position="340"/>
        <end position="367"/>
    </location>
</feature>
<feature type="chain" id="PRO_5035787689" description="Ig-like domain-containing protein" evidence="5">
    <location>
        <begin position="25"/>
        <end position="367"/>
    </location>
</feature>
<dbReference type="PANTHER" id="PTHR16675:SF237">
    <property type="entry name" value="MHC CLASS I ANTIGEN TRANSCRIPT VARIANT 1-RELATED"/>
    <property type="match status" value="1"/>
</dbReference>
<keyword evidence="5" id="KW-0732">Signal</keyword>
<dbReference type="Gene3D" id="3.30.500.10">
    <property type="entry name" value="MHC class I-like antigen recognition-like"/>
    <property type="match status" value="1"/>
</dbReference>
<evidence type="ECO:0000256" key="2">
    <source>
        <dbReference type="RuleBase" id="RU004439"/>
    </source>
</evidence>
<comment type="caution">
    <text evidence="7">The sequence shown here is derived from an EMBL/GenBank/DDBJ whole genome shotgun (WGS) entry which is preliminary data.</text>
</comment>
<dbReference type="Pfam" id="PF07654">
    <property type="entry name" value="C1-set"/>
    <property type="match status" value="1"/>
</dbReference>
<feature type="transmembrane region" description="Helical" evidence="4">
    <location>
        <begin position="309"/>
        <end position="334"/>
    </location>
</feature>
<feature type="domain" description="Ig-like" evidence="6">
    <location>
        <begin position="186"/>
        <end position="292"/>
    </location>
</feature>
<accession>A0A8T0A7B8</accession>
<dbReference type="InterPro" id="IPR050208">
    <property type="entry name" value="MHC_class-I_related"/>
</dbReference>
<evidence type="ECO:0000313" key="7">
    <source>
        <dbReference type="EMBL" id="KAF7687778.1"/>
    </source>
</evidence>
<proteinExistence type="inferred from homology"/>
<feature type="compositionally biased region" description="Basic and acidic residues" evidence="3">
    <location>
        <begin position="358"/>
        <end position="367"/>
    </location>
</feature>
<dbReference type="SUPFAM" id="SSF48726">
    <property type="entry name" value="Immunoglobulin"/>
    <property type="match status" value="1"/>
</dbReference>
<dbReference type="EMBL" id="JABFDY010000027">
    <property type="protein sequence ID" value="KAF7687778.1"/>
    <property type="molecule type" value="Genomic_DNA"/>
</dbReference>
<sequence>MMASCSSVMKALVFLTFSLHLSSAVKHSLQYVYTAVTPGINFPEFTAVGQVDGQQFDYYDSKIRKVIPKTQWIQNNEGEDYWNKNTQTVQGTQEIFKVNMGTLMQRFNQTTGVHTVQKMYGCEVDDDGTVTGYMQYGYDGEDFFSLDLKTLSWVAPTPQSVITKNKWDSNTGLNKNWENYLKNICPEWVQKYLTYGKHTLERKDRPEASLFQEEASSPEVVCHATGFFPKALMISWKKNGQNVLTDVDLRETLLNQDGSFQKRSILKVSAEELQKHTYTCVIEHSSLEKDLVLPVSERRILRDGGSGGGLIGIIVGVIVALVVLVAVVAGIVVWKKKNSGFKSVPSRASSDGDSNESESVRVRVPAE</sequence>
<dbReference type="Pfam" id="PF00129">
    <property type="entry name" value="MHC_I"/>
    <property type="match status" value="1"/>
</dbReference>
<dbReference type="InterPro" id="IPR001039">
    <property type="entry name" value="MHC_I_a_a1/a2"/>
</dbReference>
<dbReference type="PROSITE" id="PS50835">
    <property type="entry name" value="IG_LIKE"/>
    <property type="match status" value="1"/>
</dbReference>
<dbReference type="InterPro" id="IPR036179">
    <property type="entry name" value="Ig-like_dom_sf"/>
</dbReference>
<feature type="signal peptide" evidence="5">
    <location>
        <begin position="1"/>
        <end position="24"/>
    </location>
</feature>
<keyword evidence="1" id="KW-0325">Glycoprotein</keyword>
<dbReference type="GO" id="GO:0006955">
    <property type="term" value="P:immune response"/>
    <property type="evidence" value="ECO:0007669"/>
    <property type="project" value="TreeGrafter"/>
</dbReference>
<evidence type="ECO:0000256" key="5">
    <source>
        <dbReference type="SAM" id="SignalP"/>
    </source>
</evidence>
<keyword evidence="4" id="KW-1133">Transmembrane helix</keyword>
<dbReference type="GO" id="GO:0005615">
    <property type="term" value="C:extracellular space"/>
    <property type="evidence" value="ECO:0007669"/>
    <property type="project" value="TreeGrafter"/>
</dbReference>
<dbReference type="AlphaFoldDB" id="A0A8T0A7B8"/>
<dbReference type="InterPro" id="IPR003597">
    <property type="entry name" value="Ig_C1-set"/>
</dbReference>
<dbReference type="InterPro" id="IPR007110">
    <property type="entry name" value="Ig-like_dom"/>
</dbReference>
<dbReference type="Gene3D" id="2.60.40.10">
    <property type="entry name" value="Immunoglobulins"/>
    <property type="match status" value="1"/>
</dbReference>
<dbReference type="CDD" id="cd07698">
    <property type="entry name" value="IgC1_MHC_I_alpha3"/>
    <property type="match status" value="1"/>
</dbReference>
<dbReference type="GO" id="GO:0009897">
    <property type="term" value="C:external side of plasma membrane"/>
    <property type="evidence" value="ECO:0007669"/>
    <property type="project" value="TreeGrafter"/>
</dbReference>
<reference evidence="7" key="1">
    <citation type="submission" date="2020-08" db="EMBL/GenBank/DDBJ databases">
        <title>Chromosome-level assembly of Southern catfish (Silurus meridionalis) provides insights into visual adaptation to the nocturnal and benthic lifestyles.</title>
        <authorList>
            <person name="Zhang Y."/>
            <person name="Wang D."/>
            <person name="Peng Z."/>
        </authorList>
    </citation>
    <scope>NUCLEOTIDE SEQUENCE</scope>
    <source>
        <strain evidence="7">SWU-2019-XX</strain>
        <tissue evidence="7">Muscle</tissue>
    </source>
</reference>
<evidence type="ECO:0000259" key="6">
    <source>
        <dbReference type="PROSITE" id="PS50835"/>
    </source>
</evidence>
<protein>
    <recommendedName>
        <fullName evidence="6">Ig-like domain-containing protein</fullName>
    </recommendedName>
</protein>
<keyword evidence="8" id="KW-1185">Reference proteome</keyword>
<dbReference type="InterPro" id="IPR011161">
    <property type="entry name" value="MHC_I-like_Ag-recog"/>
</dbReference>
<keyword evidence="4" id="KW-0812">Transmembrane</keyword>
<dbReference type="InterPro" id="IPR013783">
    <property type="entry name" value="Ig-like_fold"/>
</dbReference>
<evidence type="ECO:0000256" key="3">
    <source>
        <dbReference type="SAM" id="MobiDB-lite"/>
    </source>
</evidence>
<dbReference type="FunFam" id="3.30.500.10:FF:000001">
    <property type="entry name" value="H-2 class I histocompatibility antigen, alpha chain"/>
    <property type="match status" value="1"/>
</dbReference>
<evidence type="ECO:0000256" key="4">
    <source>
        <dbReference type="SAM" id="Phobius"/>
    </source>
</evidence>
<organism evidence="7 8">
    <name type="scientific">Silurus meridionalis</name>
    <name type="common">Southern catfish</name>
    <name type="synonym">Silurus soldatovi meridionalis</name>
    <dbReference type="NCBI Taxonomy" id="175797"/>
    <lineage>
        <taxon>Eukaryota</taxon>
        <taxon>Metazoa</taxon>
        <taxon>Chordata</taxon>
        <taxon>Craniata</taxon>
        <taxon>Vertebrata</taxon>
        <taxon>Euteleostomi</taxon>
        <taxon>Actinopterygii</taxon>
        <taxon>Neopterygii</taxon>
        <taxon>Teleostei</taxon>
        <taxon>Ostariophysi</taxon>
        <taxon>Siluriformes</taxon>
        <taxon>Siluridae</taxon>
        <taxon>Silurus</taxon>
    </lineage>
</organism>
<evidence type="ECO:0000256" key="1">
    <source>
        <dbReference type="ARBA" id="ARBA00023180"/>
    </source>
</evidence>
<dbReference type="Proteomes" id="UP000606274">
    <property type="component" value="Unassembled WGS sequence"/>
</dbReference>
<keyword evidence="4" id="KW-0472">Membrane</keyword>
<gene>
    <name evidence="7" type="ORF">HF521_015006</name>
</gene>
<evidence type="ECO:0000313" key="8">
    <source>
        <dbReference type="Proteomes" id="UP000606274"/>
    </source>
</evidence>
<dbReference type="PANTHER" id="PTHR16675">
    <property type="entry name" value="MHC CLASS I-RELATED"/>
    <property type="match status" value="1"/>
</dbReference>